<dbReference type="PANTHER" id="PTHR46796:SF6">
    <property type="entry name" value="ARAC SUBFAMILY"/>
    <property type="match status" value="1"/>
</dbReference>
<keyword evidence="2" id="KW-0238">DNA-binding</keyword>
<dbReference type="Pfam" id="PF12833">
    <property type="entry name" value="HTH_18"/>
    <property type="match status" value="1"/>
</dbReference>
<dbReference type="SUPFAM" id="SSF46689">
    <property type="entry name" value="Homeodomain-like"/>
    <property type="match status" value="1"/>
</dbReference>
<dbReference type="Gene3D" id="1.10.10.60">
    <property type="entry name" value="Homeodomain-like"/>
    <property type="match status" value="1"/>
</dbReference>
<feature type="domain" description="HTH araC/xylS-type" evidence="6">
    <location>
        <begin position="214"/>
        <end position="319"/>
    </location>
</feature>
<dbReference type="InterPro" id="IPR020449">
    <property type="entry name" value="Tscrpt_reg_AraC-type_HTH"/>
</dbReference>
<evidence type="ECO:0000256" key="4">
    <source>
        <dbReference type="ARBA" id="ARBA00023163"/>
    </source>
</evidence>
<evidence type="ECO:0000256" key="1">
    <source>
        <dbReference type="ARBA" id="ARBA00023015"/>
    </source>
</evidence>
<dbReference type="GO" id="GO:0043565">
    <property type="term" value="F:sequence-specific DNA binding"/>
    <property type="evidence" value="ECO:0007669"/>
    <property type="project" value="InterPro"/>
</dbReference>
<evidence type="ECO:0000313" key="7">
    <source>
        <dbReference type="EMBL" id="ACP17956.1"/>
    </source>
</evidence>
<dbReference type="PANTHER" id="PTHR46796">
    <property type="entry name" value="HTH-TYPE TRANSCRIPTIONAL ACTIVATOR RHAS-RELATED"/>
    <property type="match status" value="1"/>
</dbReference>
<accession>C3VA09</accession>
<dbReference type="AlphaFoldDB" id="C3VA09"/>
<dbReference type="GO" id="GO:0003700">
    <property type="term" value="F:DNA-binding transcription factor activity"/>
    <property type="evidence" value="ECO:0007669"/>
    <property type="project" value="InterPro"/>
</dbReference>
<proteinExistence type="predicted"/>
<name>C3VA09_PSENT</name>
<evidence type="ECO:0000256" key="3">
    <source>
        <dbReference type="ARBA" id="ARBA00023159"/>
    </source>
</evidence>
<dbReference type="SMART" id="SM00342">
    <property type="entry name" value="HTH_ARAC"/>
    <property type="match status" value="1"/>
</dbReference>
<protein>
    <submittedName>
        <fullName evidence="7">Putative transcriptional regulator</fullName>
    </submittedName>
</protein>
<evidence type="ECO:0000256" key="5">
    <source>
        <dbReference type="ARBA" id="ARBA00037345"/>
    </source>
</evidence>
<evidence type="ECO:0000259" key="6">
    <source>
        <dbReference type="PROSITE" id="PS01124"/>
    </source>
</evidence>
<keyword evidence="4" id="KW-0804">Transcription</keyword>
<comment type="function">
    <text evidence="5">Regulatory protein of the TOL plasmid xyl operons. XylS activates the xylXYZLTEGFJQKIH operon required for the degradation of toluene, m-xylene and p-xylene.</text>
</comment>
<dbReference type="EMBL" id="FJ851547">
    <property type="protein sequence ID" value="ACP17956.1"/>
    <property type="molecule type" value="Genomic_DNA"/>
</dbReference>
<dbReference type="InterPro" id="IPR035418">
    <property type="entry name" value="AraC-bd_2"/>
</dbReference>
<reference evidence="7" key="2">
    <citation type="journal article" date="2010" name="Arch. Microbiol.">
        <title>Isoeugenol monooxygenase and its putative regulatory gene are located in the eugenol metabolic gene cluster in Pseudomonas nitroreducens Jin1.</title>
        <authorList>
            <person name="Ryu J.Y."/>
            <person name="Seo J."/>
            <person name="Unno T."/>
            <person name="Ahn J.H."/>
            <person name="Yan T."/>
            <person name="Sadowsky M.J."/>
            <person name="Hur H.G."/>
        </authorList>
    </citation>
    <scope>NUCLEOTIDE SEQUENCE</scope>
    <source>
        <strain evidence="7">Jin1</strain>
    </source>
</reference>
<reference evidence="7" key="1">
    <citation type="submission" date="2009-03" db="EMBL/GenBank/DDBJ databases">
        <authorList>
            <person name="Ryu J.-Y."/>
            <person name="Seo J."/>
            <person name="Unno T."/>
            <person name="Ahn J.-H."/>
            <person name="Sadowsky M.J."/>
            <person name="Hur H.-G."/>
        </authorList>
    </citation>
    <scope>NUCLEOTIDE SEQUENCE</scope>
    <source>
        <strain evidence="7">Jin1</strain>
    </source>
</reference>
<dbReference type="PRINTS" id="PR00032">
    <property type="entry name" value="HTHARAC"/>
</dbReference>
<evidence type="ECO:0000256" key="2">
    <source>
        <dbReference type="ARBA" id="ARBA00023125"/>
    </source>
</evidence>
<sequence>MLLTTDSRDFIWSTVGLEPDAAVRRWEEVLSDGIIPMEVSSLVGEGFEAAWRRYGVGPVDLNFLQAKPQRVHHALSSASQSADDSYELLFVRSGSLEFKHQRRQVKATTGSIVLLDNARPYDLEMNDPVTDCFAVHLPDVWLRKWIPYPKDIIASPITAVNGWGAPLVALLETISTLGLEQSPMPRGVVADQLGSLIAMLIASQQEVRQDRHRDELLRKLKQTLADRSHEEGLTPEVVAQQNGISKRYLHLLFAQVGTTFSKVLLDIRLDKASALLRDCRYDRYQMSDIAWDCGFVDQSHFARTFKRRFLRSPLEYRKIEKLGDR</sequence>
<dbReference type="InterPro" id="IPR018060">
    <property type="entry name" value="HTH_AraC"/>
</dbReference>
<dbReference type="PROSITE" id="PS01124">
    <property type="entry name" value="HTH_ARAC_FAMILY_2"/>
    <property type="match status" value="1"/>
</dbReference>
<dbReference type="InterPro" id="IPR050204">
    <property type="entry name" value="AraC_XylS_family_regulators"/>
</dbReference>
<dbReference type="InterPro" id="IPR009057">
    <property type="entry name" value="Homeodomain-like_sf"/>
</dbReference>
<keyword evidence="3" id="KW-0010">Activator</keyword>
<dbReference type="Pfam" id="PF14525">
    <property type="entry name" value="AraC_binding_2"/>
    <property type="match status" value="1"/>
</dbReference>
<organism evidence="7">
    <name type="scientific">Pseudomonas nitroreducens</name>
    <dbReference type="NCBI Taxonomy" id="46680"/>
    <lineage>
        <taxon>Bacteria</taxon>
        <taxon>Pseudomonadati</taxon>
        <taxon>Pseudomonadota</taxon>
        <taxon>Gammaproteobacteria</taxon>
        <taxon>Pseudomonadales</taxon>
        <taxon>Pseudomonadaceae</taxon>
        <taxon>Pseudomonas</taxon>
    </lineage>
</organism>
<keyword evidence="1" id="KW-0805">Transcription regulation</keyword>